<evidence type="ECO:0000313" key="2">
    <source>
        <dbReference type="Proteomes" id="UP000674938"/>
    </source>
</evidence>
<dbReference type="Pfam" id="PF03663">
    <property type="entry name" value="Glyco_hydro_76"/>
    <property type="match status" value="1"/>
</dbReference>
<organism evidence="1 2">
    <name type="scientific">Vagococcus allomyrinae</name>
    <dbReference type="NCBI Taxonomy" id="2794353"/>
    <lineage>
        <taxon>Bacteria</taxon>
        <taxon>Bacillati</taxon>
        <taxon>Bacillota</taxon>
        <taxon>Bacilli</taxon>
        <taxon>Lactobacillales</taxon>
        <taxon>Enterococcaceae</taxon>
        <taxon>Vagococcus</taxon>
    </lineage>
</organism>
<sequence length="343" mass="39624">MTINWAERANQGQKSLTYFYASTNPTQLLNNVYPFEDDQENAVFNYWWLAHTVDVKVDAYLRTGNQLDLAEAEAVYDYNKTRNHGSLIHDYYDDMLWNALAALRLYTLTAKAVYLEDALTVWQDHVDTGWNEICGGGFAWRKPQMDYKNTPVNAPFIILSNRLYRILGERKYLDWSYKTFDWLTNVLVREDGFVEDGINRQGDGQIDHQWQFTYNQGVYIGACLAFYEITKDYQYVRLANQNAQTTIKLLSDGKIFKEEGEGGDEGLFKGIFYRYFADLAAITHDQSQQQFIEAGAEILVTNGLKDQHLLMGMDWYHPTVGKIPFSAQLSGIMILEMMAKLTK</sequence>
<dbReference type="PIRSF" id="PIRSF021505">
    <property type="entry name" value="O_gly_hdrol"/>
    <property type="match status" value="1"/>
</dbReference>
<proteinExistence type="predicted"/>
<dbReference type="GO" id="GO:0016787">
    <property type="term" value="F:hydrolase activity"/>
    <property type="evidence" value="ECO:0007669"/>
    <property type="project" value="UniProtKB-KW"/>
</dbReference>
<accession>A0A940PCK9</accession>
<dbReference type="EMBL" id="JAEEGA010000004">
    <property type="protein sequence ID" value="MBP1041016.1"/>
    <property type="molecule type" value="Genomic_DNA"/>
</dbReference>
<dbReference type="GO" id="GO:0005975">
    <property type="term" value="P:carbohydrate metabolic process"/>
    <property type="evidence" value="ECO:0007669"/>
    <property type="project" value="InterPro"/>
</dbReference>
<dbReference type="SUPFAM" id="SSF48208">
    <property type="entry name" value="Six-hairpin glycosidases"/>
    <property type="match status" value="1"/>
</dbReference>
<evidence type="ECO:0000313" key="1">
    <source>
        <dbReference type="EMBL" id="MBP1041016.1"/>
    </source>
</evidence>
<keyword evidence="1" id="KW-0378">Hydrolase</keyword>
<dbReference type="InterPro" id="IPR008928">
    <property type="entry name" value="6-hairpin_glycosidase_sf"/>
</dbReference>
<dbReference type="InterPro" id="IPR014512">
    <property type="entry name" value="O_gly_hydro"/>
</dbReference>
<dbReference type="Gene3D" id="1.50.10.20">
    <property type="match status" value="1"/>
</dbReference>
<comment type="caution">
    <text evidence="1">The sequence shown here is derived from an EMBL/GenBank/DDBJ whole genome shotgun (WGS) entry which is preliminary data.</text>
</comment>
<dbReference type="AlphaFoldDB" id="A0A940PCK9"/>
<dbReference type="InterPro" id="IPR005198">
    <property type="entry name" value="Glyco_hydro_76"/>
</dbReference>
<reference evidence="1" key="1">
    <citation type="submission" date="2020-12" db="EMBL/GenBank/DDBJ databases">
        <title>Vagococcus allomyrinae sp. nov. and Enterococcus lavae sp. nov., isolated from the larvae of Allomyrina dichotoma.</title>
        <authorList>
            <person name="Lee S.D."/>
        </authorList>
    </citation>
    <scope>NUCLEOTIDE SEQUENCE</scope>
    <source>
        <strain evidence="1">BWB3-3</strain>
    </source>
</reference>
<gene>
    <name evidence="1" type="ORF">I6N95_08375</name>
</gene>
<name>A0A940PCK9_9ENTE</name>
<dbReference type="Proteomes" id="UP000674938">
    <property type="component" value="Unassembled WGS sequence"/>
</dbReference>
<dbReference type="RefSeq" id="WP_209526648.1">
    <property type="nucleotide sequence ID" value="NZ_JAEEGA010000004.1"/>
</dbReference>
<dbReference type="PANTHER" id="PTHR47791:SF3">
    <property type="entry name" value="MEIOTICALLY UP-REGULATED GENE 191 PROTEIN"/>
    <property type="match status" value="1"/>
</dbReference>
<dbReference type="InterPro" id="IPR053169">
    <property type="entry name" value="MUG_Protein"/>
</dbReference>
<protein>
    <submittedName>
        <fullName evidence="1">Glycoside hydrolase</fullName>
    </submittedName>
</protein>
<dbReference type="PANTHER" id="PTHR47791">
    <property type="entry name" value="MEIOTICALLY UP-REGULATED GENE 191 PROTEIN"/>
    <property type="match status" value="1"/>
</dbReference>
<keyword evidence="2" id="KW-1185">Reference proteome</keyword>